<keyword evidence="3" id="KW-1185">Reference proteome</keyword>
<dbReference type="Gene3D" id="3.60.15.10">
    <property type="entry name" value="Ribonuclease Z/Hydroxyacylglutathione hydrolase-like"/>
    <property type="match status" value="1"/>
</dbReference>
<evidence type="ECO:0000313" key="2">
    <source>
        <dbReference type="EMBL" id="QQD16654.1"/>
    </source>
</evidence>
<protein>
    <submittedName>
        <fullName evidence="2">MBL fold metallo-hydrolase</fullName>
    </submittedName>
</protein>
<dbReference type="PANTHER" id="PTHR23131">
    <property type="entry name" value="ENDORIBONUCLEASE LACTB2"/>
    <property type="match status" value="1"/>
</dbReference>
<dbReference type="Proteomes" id="UP000596063">
    <property type="component" value="Chromosome"/>
</dbReference>
<dbReference type="InterPro" id="IPR001279">
    <property type="entry name" value="Metallo-B-lactamas"/>
</dbReference>
<feature type="domain" description="Metallo-beta-lactamase" evidence="1">
    <location>
        <begin position="42"/>
        <end position="259"/>
    </location>
</feature>
<evidence type="ECO:0000313" key="3">
    <source>
        <dbReference type="Proteomes" id="UP000596063"/>
    </source>
</evidence>
<dbReference type="RefSeq" id="WP_198568174.1">
    <property type="nucleotide sequence ID" value="NZ_CP066167.1"/>
</dbReference>
<gene>
    <name evidence="2" type="ORF">I6N98_09575</name>
</gene>
<dbReference type="Pfam" id="PF21221">
    <property type="entry name" value="B_lactamase-like_C"/>
    <property type="match status" value="1"/>
</dbReference>
<dbReference type="SUPFAM" id="SSF56281">
    <property type="entry name" value="Metallo-hydrolase/oxidoreductase"/>
    <property type="match status" value="1"/>
</dbReference>
<dbReference type="GO" id="GO:0016787">
    <property type="term" value="F:hydrolase activity"/>
    <property type="evidence" value="ECO:0007669"/>
    <property type="project" value="UniProtKB-KW"/>
</dbReference>
<dbReference type="Pfam" id="PF00753">
    <property type="entry name" value="Lactamase_B"/>
    <property type="match status" value="1"/>
</dbReference>
<dbReference type="AlphaFoldDB" id="A0A7T4QXU1"/>
<dbReference type="InterPro" id="IPR048933">
    <property type="entry name" value="B_lactamase-like_C"/>
</dbReference>
<dbReference type="InterPro" id="IPR036388">
    <property type="entry name" value="WH-like_DNA-bd_sf"/>
</dbReference>
<dbReference type="InterPro" id="IPR050662">
    <property type="entry name" value="Sec-metab_biosynth-thioest"/>
</dbReference>
<reference evidence="2 3" key="1">
    <citation type="submission" date="2020-12" db="EMBL/GenBank/DDBJ databases">
        <authorList>
            <person name="Shan Y."/>
        </authorList>
    </citation>
    <scope>NUCLEOTIDE SEQUENCE [LARGE SCALE GENOMIC DNA]</scope>
    <source>
        <strain evidence="3">csc3.9</strain>
    </source>
</reference>
<dbReference type="PANTHER" id="PTHR23131:SF4">
    <property type="entry name" value="METALLO-BETA-LACTAMASE SUPERFAMILY POTEIN"/>
    <property type="match status" value="1"/>
</dbReference>
<organism evidence="2 3">
    <name type="scientific">Spongiibacter nanhainus</name>
    <dbReference type="NCBI Taxonomy" id="2794344"/>
    <lineage>
        <taxon>Bacteria</taxon>
        <taxon>Pseudomonadati</taxon>
        <taxon>Pseudomonadota</taxon>
        <taxon>Gammaproteobacteria</taxon>
        <taxon>Cellvibrionales</taxon>
        <taxon>Spongiibacteraceae</taxon>
        <taxon>Spongiibacter</taxon>
    </lineage>
</organism>
<accession>A0A7T4QXU1</accession>
<evidence type="ECO:0000259" key="1">
    <source>
        <dbReference type="SMART" id="SM00849"/>
    </source>
</evidence>
<dbReference type="InterPro" id="IPR036866">
    <property type="entry name" value="RibonucZ/Hydroxyglut_hydro"/>
</dbReference>
<dbReference type="KEGG" id="snan:I6N98_09575"/>
<keyword evidence="2" id="KW-0378">Hydrolase</keyword>
<name>A0A7T4QXU1_9GAMM</name>
<dbReference type="SMART" id="SM00849">
    <property type="entry name" value="Lactamase_B"/>
    <property type="match status" value="1"/>
</dbReference>
<proteinExistence type="predicted"/>
<dbReference type="EMBL" id="CP066167">
    <property type="protein sequence ID" value="QQD16654.1"/>
    <property type="molecule type" value="Genomic_DNA"/>
</dbReference>
<dbReference type="Gene3D" id="1.10.10.10">
    <property type="entry name" value="Winged helix-like DNA-binding domain superfamily/Winged helix DNA-binding domain"/>
    <property type="match status" value="1"/>
</dbReference>
<sequence>MSAQTIKGLTYPYPEPPGKGEWIEMARGVYWLQMALPMALDHINLYAIEDDDGWWVVDTGMKWGDTQERWKLLIEGPMAGKPLKGVVCTHMHPDHIGQAGWLCREYNAALYMSFGEYFTARALTQEDHAGADWRVIEHFTSAGVPFEQVQQMGRKFRGFGAIVEPMPGSYTRLTDGDSLAIGGRQWRVITGSGHSPEHVCLYSDEDKLILSGDQIIPRITSNVSVMPQEPEGNPLKRWLESLAYFIEQTHPDTLVMPAHNTPFYGIHTRLKALIDHHRGHLAAIEDACREPKSAVELFPVLFAREIGKDQLAIALGESIAHLHYLYAEGRLERQRDEQGVLRYRSVDPDHCPYAPADLTDEDVPMEV</sequence>